<reference evidence="2" key="2">
    <citation type="submission" date="2021-02" db="EMBL/GenBank/DDBJ databases">
        <authorList>
            <person name="Kimball J.A."/>
            <person name="Haas M.W."/>
            <person name="Macchietto M."/>
            <person name="Kono T."/>
            <person name="Duquette J."/>
            <person name="Shao M."/>
        </authorList>
    </citation>
    <scope>NUCLEOTIDE SEQUENCE</scope>
    <source>
        <tissue evidence="2">Fresh leaf tissue</tissue>
    </source>
</reference>
<keyword evidence="3" id="KW-1185">Reference proteome</keyword>
<name>A0A8J5VLB0_ZIZPA</name>
<comment type="caution">
    <text evidence="2">The sequence shown here is derived from an EMBL/GenBank/DDBJ whole genome shotgun (WGS) entry which is preliminary data.</text>
</comment>
<proteinExistence type="predicted"/>
<dbReference type="Proteomes" id="UP000729402">
    <property type="component" value="Unassembled WGS sequence"/>
</dbReference>
<feature type="compositionally biased region" description="Basic and acidic residues" evidence="1">
    <location>
        <begin position="53"/>
        <end position="66"/>
    </location>
</feature>
<dbReference type="EMBL" id="JAAALK010000289">
    <property type="protein sequence ID" value="KAG8048589.1"/>
    <property type="molecule type" value="Genomic_DNA"/>
</dbReference>
<reference evidence="2" key="1">
    <citation type="journal article" date="2021" name="bioRxiv">
        <title>Whole Genome Assembly and Annotation of Northern Wild Rice, Zizania palustris L., Supports a Whole Genome Duplication in the Zizania Genus.</title>
        <authorList>
            <person name="Haas M."/>
            <person name="Kono T."/>
            <person name="Macchietto M."/>
            <person name="Millas R."/>
            <person name="McGilp L."/>
            <person name="Shao M."/>
            <person name="Duquette J."/>
            <person name="Hirsch C.N."/>
            <person name="Kimball J."/>
        </authorList>
    </citation>
    <scope>NUCLEOTIDE SEQUENCE</scope>
    <source>
        <tissue evidence="2">Fresh leaf tissue</tissue>
    </source>
</reference>
<gene>
    <name evidence="2" type="ORF">GUJ93_ZPchr0009g2179</name>
</gene>
<evidence type="ECO:0000313" key="3">
    <source>
        <dbReference type="Proteomes" id="UP000729402"/>
    </source>
</evidence>
<organism evidence="2 3">
    <name type="scientific">Zizania palustris</name>
    <name type="common">Northern wild rice</name>
    <dbReference type="NCBI Taxonomy" id="103762"/>
    <lineage>
        <taxon>Eukaryota</taxon>
        <taxon>Viridiplantae</taxon>
        <taxon>Streptophyta</taxon>
        <taxon>Embryophyta</taxon>
        <taxon>Tracheophyta</taxon>
        <taxon>Spermatophyta</taxon>
        <taxon>Magnoliopsida</taxon>
        <taxon>Liliopsida</taxon>
        <taxon>Poales</taxon>
        <taxon>Poaceae</taxon>
        <taxon>BOP clade</taxon>
        <taxon>Oryzoideae</taxon>
        <taxon>Oryzeae</taxon>
        <taxon>Zizaniinae</taxon>
        <taxon>Zizania</taxon>
    </lineage>
</organism>
<feature type="region of interest" description="Disordered" evidence="1">
    <location>
        <begin position="1"/>
        <end position="66"/>
    </location>
</feature>
<sequence length="66" mass="7447">MGKRMSKEVAEDQEGETGEPSLKKVQRIKQPSVRPRCKKKLTDDLEDEAVDDNGDKEFDPKDDAAN</sequence>
<evidence type="ECO:0000256" key="1">
    <source>
        <dbReference type="SAM" id="MobiDB-lite"/>
    </source>
</evidence>
<protein>
    <submittedName>
        <fullName evidence="2">Uncharacterized protein</fullName>
    </submittedName>
</protein>
<accession>A0A8J5VLB0</accession>
<dbReference type="AlphaFoldDB" id="A0A8J5VLB0"/>
<evidence type="ECO:0000313" key="2">
    <source>
        <dbReference type="EMBL" id="KAG8048589.1"/>
    </source>
</evidence>
<feature type="compositionally biased region" description="Basic and acidic residues" evidence="1">
    <location>
        <begin position="1"/>
        <end position="10"/>
    </location>
</feature>